<evidence type="ECO:0000313" key="1">
    <source>
        <dbReference type="EMBL" id="MFC1408233.1"/>
    </source>
</evidence>
<accession>A0ABV6V3H9</accession>
<comment type="caution">
    <text evidence="1">The sequence shown here is derived from an EMBL/GenBank/DDBJ whole genome shotgun (WGS) entry which is preliminary data.</text>
</comment>
<evidence type="ECO:0000313" key="2">
    <source>
        <dbReference type="EMBL" id="MFC1430192.1"/>
    </source>
</evidence>
<evidence type="ECO:0000313" key="4">
    <source>
        <dbReference type="Proteomes" id="UP001592582"/>
    </source>
</evidence>
<evidence type="ECO:0000313" key="3">
    <source>
        <dbReference type="Proteomes" id="UP001592530"/>
    </source>
</evidence>
<name>A0ABV6V3H9_9ACTN</name>
<organism evidence="1 4">
    <name type="scientific">Streptacidiphilus alkalitolerans</name>
    <dbReference type="NCBI Taxonomy" id="3342712"/>
    <lineage>
        <taxon>Bacteria</taxon>
        <taxon>Bacillati</taxon>
        <taxon>Actinomycetota</taxon>
        <taxon>Actinomycetes</taxon>
        <taxon>Kitasatosporales</taxon>
        <taxon>Streptomycetaceae</taxon>
        <taxon>Streptacidiphilus</taxon>
    </lineage>
</organism>
<dbReference type="Proteomes" id="UP001592582">
    <property type="component" value="Unassembled WGS sequence"/>
</dbReference>
<reference evidence="3 4" key="1">
    <citation type="submission" date="2024-09" db="EMBL/GenBank/DDBJ databases">
        <authorList>
            <person name="Lee S.D."/>
        </authorList>
    </citation>
    <scope>NUCLEOTIDE SEQUENCE [LARGE SCALE GENOMIC DNA]</scope>
    <source>
        <strain evidence="1 4">N1-1</strain>
        <strain evidence="2 3">N1-3</strain>
    </source>
</reference>
<dbReference type="EMBL" id="JBHEZY010000002">
    <property type="protein sequence ID" value="MFC1430192.1"/>
    <property type="molecule type" value="Genomic_DNA"/>
</dbReference>
<gene>
    <name evidence="2" type="ORF">ACEZDB_05895</name>
    <name evidence="1" type="ORF">ACEZDG_02945</name>
</gene>
<dbReference type="Proteomes" id="UP001592530">
    <property type="component" value="Unassembled WGS sequence"/>
</dbReference>
<dbReference type="RefSeq" id="WP_380501869.1">
    <property type="nucleotide sequence ID" value="NZ_JBHEZX010000001.1"/>
</dbReference>
<protein>
    <submittedName>
        <fullName evidence="1">Uncharacterized protein</fullName>
    </submittedName>
</protein>
<keyword evidence="4" id="KW-1185">Reference proteome</keyword>
<proteinExistence type="predicted"/>
<dbReference type="EMBL" id="JBHEZX010000001">
    <property type="protein sequence ID" value="MFC1408233.1"/>
    <property type="molecule type" value="Genomic_DNA"/>
</dbReference>
<sequence>MGFTGSVHDLKPRWSVDLPISATTATAGKQTFIVLAHTFAEAVEAAWEEAHTPQATRHRKGAALAAQRHDLHARMLSVGLF</sequence>